<comment type="caution">
    <text evidence="1">The sequence shown here is derived from an EMBL/GenBank/DDBJ whole genome shotgun (WGS) entry which is preliminary data.</text>
</comment>
<organism evidence="1 2">
    <name type="scientific">Hypsibius exemplaris</name>
    <name type="common">Freshwater tardigrade</name>
    <dbReference type="NCBI Taxonomy" id="2072580"/>
    <lineage>
        <taxon>Eukaryota</taxon>
        <taxon>Metazoa</taxon>
        <taxon>Ecdysozoa</taxon>
        <taxon>Tardigrada</taxon>
        <taxon>Eutardigrada</taxon>
        <taxon>Parachela</taxon>
        <taxon>Hypsibioidea</taxon>
        <taxon>Hypsibiidae</taxon>
        <taxon>Hypsibius</taxon>
    </lineage>
</organism>
<protein>
    <submittedName>
        <fullName evidence="1">Uncharacterized protein</fullName>
    </submittedName>
</protein>
<reference evidence="2" key="1">
    <citation type="submission" date="2017-01" db="EMBL/GenBank/DDBJ databases">
        <title>Comparative genomics of anhydrobiosis in the tardigrade Hypsibius dujardini.</title>
        <authorList>
            <person name="Yoshida Y."/>
            <person name="Koutsovoulos G."/>
            <person name="Laetsch D."/>
            <person name="Stevens L."/>
            <person name="Kumar S."/>
            <person name="Horikawa D."/>
            <person name="Ishino K."/>
            <person name="Komine S."/>
            <person name="Tomita M."/>
            <person name="Blaxter M."/>
            <person name="Arakawa K."/>
        </authorList>
    </citation>
    <scope>NUCLEOTIDE SEQUENCE [LARGE SCALE GENOMIC DNA]</scope>
    <source>
        <strain evidence="2">Z151</strain>
    </source>
</reference>
<evidence type="ECO:0000313" key="1">
    <source>
        <dbReference type="EMBL" id="OQV25701.1"/>
    </source>
</evidence>
<keyword evidence="2" id="KW-1185">Reference proteome</keyword>
<dbReference type="AlphaFoldDB" id="A0A1W0XEA6"/>
<evidence type="ECO:0000313" key="2">
    <source>
        <dbReference type="Proteomes" id="UP000192578"/>
    </source>
</evidence>
<accession>A0A1W0XEA6</accession>
<name>A0A1W0XEA6_HYPEX</name>
<dbReference type="Proteomes" id="UP000192578">
    <property type="component" value="Unassembled WGS sequence"/>
</dbReference>
<dbReference type="EMBL" id="MTYJ01000002">
    <property type="protein sequence ID" value="OQV25701.1"/>
    <property type="molecule type" value="Genomic_DNA"/>
</dbReference>
<sequence>MMLCRSEEFLLHAVWFDDEGSMMMNLEDFRRHGLMEPHVRTIIYRPSNEGSSCLIVLWTASLLVGARKIDDRNWAICATWGGKMKAQNAPEFPHFETMTFVGGSFDLRDLSASNQQLGDQMDWLSFSVKVPWCEME</sequence>
<gene>
    <name evidence="1" type="ORF">BV898_00632</name>
</gene>
<proteinExistence type="predicted"/>